<dbReference type="Proteomes" id="UP000489600">
    <property type="component" value="Unassembled WGS sequence"/>
</dbReference>
<evidence type="ECO:0000256" key="3">
    <source>
        <dbReference type="ARBA" id="ARBA00023445"/>
    </source>
</evidence>
<comment type="caution">
    <text evidence="5">The sequence shown here is derived from an EMBL/GenBank/DDBJ whole genome shotgun (WGS) entry which is preliminary data.</text>
</comment>
<organism evidence="5 6">
    <name type="scientific">Arabis nemorensis</name>
    <dbReference type="NCBI Taxonomy" id="586526"/>
    <lineage>
        <taxon>Eukaryota</taxon>
        <taxon>Viridiplantae</taxon>
        <taxon>Streptophyta</taxon>
        <taxon>Embryophyta</taxon>
        <taxon>Tracheophyta</taxon>
        <taxon>Spermatophyta</taxon>
        <taxon>Magnoliopsida</taxon>
        <taxon>eudicotyledons</taxon>
        <taxon>Gunneridae</taxon>
        <taxon>Pentapetalae</taxon>
        <taxon>rosids</taxon>
        <taxon>malvids</taxon>
        <taxon>Brassicales</taxon>
        <taxon>Brassicaceae</taxon>
        <taxon>Arabideae</taxon>
        <taxon>Arabis</taxon>
    </lineage>
</organism>
<keyword evidence="1" id="KW-0521">NADP</keyword>
<feature type="domain" description="NAD-dependent epimerase/dehydratase" evidence="4">
    <location>
        <begin position="10"/>
        <end position="248"/>
    </location>
</feature>
<dbReference type="PANTHER" id="PTHR10366">
    <property type="entry name" value="NAD DEPENDENT EPIMERASE/DEHYDRATASE"/>
    <property type="match status" value="1"/>
</dbReference>
<name>A0A565CTT2_9BRAS</name>
<proteinExistence type="inferred from homology"/>
<dbReference type="AlphaFoldDB" id="A0A565CTT2"/>
<accession>A0A565CTT2</accession>
<evidence type="ECO:0000256" key="1">
    <source>
        <dbReference type="ARBA" id="ARBA00022857"/>
    </source>
</evidence>
<dbReference type="GO" id="GO:0016616">
    <property type="term" value="F:oxidoreductase activity, acting on the CH-OH group of donors, NAD or NADP as acceptor"/>
    <property type="evidence" value="ECO:0007669"/>
    <property type="project" value="TreeGrafter"/>
</dbReference>
<gene>
    <name evidence="5" type="ORF">ANE_LOCUS27559</name>
</gene>
<evidence type="ECO:0000313" key="6">
    <source>
        <dbReference type="Proteomes" id="UP000489600"/>
    </source>
</evidence>
<evidence type="ECO:0000256" key="2">
    <source>
        <dbReference type="ARBA" id="ARBA00023002"/>
    </source>
</evidence>
<comment type="similarity">
    <text evidence="3">Belongs to the NAD(P)-dependent epimerase/dehydratase family. Dihydroflavonol-4-reductase subfamily.</text>
</comment>
<dbReference type="SUPFAM" id="SSF51735">
    <property type="entry name" value="NAD(P)-binding Rossmann-fold domains"/>
    <property type="match status" value="1"/>
</dbReference>
<dbReference type="OrthoDB" id="2735536at2759"/>
<dbReference type="InterPro" id="IPR001509">
    <property type="entry name" value="Epimerase_deHydtase"/>
</dbReference>
<dbReference type="CDD" id="cd08958">
    <property type="entry name" value="FR_SDR_e"/>
    <property type="match status" value="1"/>
</dbReference>
<dbReference type="InterPro" id="IPR036291">
    <property type="entry name" value="NAD(P)-bd_dom_sf"/>
</dbReference>
<keyword evidence="2" id="KW-0560">Oxidoreductase</keyword>
<keyword evidence="6" id="KW-1185">Reference proteome</keyword>
<dbReference type="Gene3D" id="3.40.50.720">
    <property type="entry name" value="NAD(P)-binding Rossmann-like Domain"/>
    <property type="match status" value="1"/>
</dbReference>
<dbReference type="Pfam" id="PF01370">
    <property type="entry name" value="Epimerase"/>
    <property type="match status" value="1"/>
</dbReference>
<evidence type="ECO:0000313" key="5">
    <source>
        <dbReference type="EMBL" id="VVB17115.1"/>
    </source>
</evidence>
<evidence type="ECO:0000259" key="4">
    <source>
        <dbReference type="Pfam" id="PF01370"/>
    </source>
</evidence>
<reference evidence="5" key="1">
    <citation type="submission" date="2019-07" db="EMBL/GenBank/DDBJ databases">
        <authorList>
            <person name="Dittberner H."/>
        </authorList>
    </citation>
    <scope>NUCLEOTIDE SEQUENCE [LARGE SCALE GENOMIC DNA]</scope>
</reference>
<dbReference type="EMBL" id="CABITT030000008">
    <property type="protein sequence ID" value="VVB17115.1"/>
    <property type="molecule type" value="Genomic_DNA"/>
</dbReference>
<dbReference type="FunFam" id="3.40.50.720:FF:000085">
    <property type="entry name" value="Dihydroflavonol reductase"/>
    <property type="match status" value="1"/>
</dbReference>
<protein>
    <recommendedName>
        <fullName evidence="4">NAD-dependent epimerase/dehydratase domain-containing protein</fullName>
    </recommendedName>
</protein>
<dbReference type="InterPro" id="IPR050425">
    <property type="entry name" value="NAD(P)_dehydrat-like"/>
</dbReference>
<dbReference type="PANTHER" id="PTHR10366:SF852">
    <property type="entry name" value="CINNAMOYL-COA REDUCTASE CAD2"/>
    <property type="match status" value="1"/>
</dbReference>
<sequence>MAKNGEGKVVCVTGASGYIASWLVKLLLSRGYTVKASVRDPSDPKKTQHLVSLEGASERLHLFKANLLDEGSFDSAIDGCEAVFHTASPFYHDVKDPQVELIDPAVKGTLNVLNSCAKASSSVKRVVITSSMAAVAYNGKPLTPDVILDETWFSDPDLCKASKVWYALSKTLAEDAVWKFAKEKGLDIVTINPAMVIGPLLQPTLNTSAAAILNLINGAKTFPNSSFGWVNVKDVANAHFQAFEVPSANGRYCLVERVAHFSEIVNILRELYPNLQLPERCVDENPYAPIYQASKEKTQSLGIDYIPLKDSIKETVESLKEKGFIQF</sequence>